<dbReference type="PANTHER" id="PTHR23042">
    <property type="entry name" value="CIRCADIAN PROTEIN CLOCK/ARNT/BMAL/PAS"/>
    <property type="match status" value="1"/>
</dbReference>
<dbReference type="SUPFAM" id="SSF55785">
    <property type="entry name" value="PYP-like sensor domain (PAS domain)"/>
    <property type="match status" value="2"/>
</dbReference>
<feature type="compositionally biased region" description="Low complexity" evidence="7">
    <location>
        <begin position="515"/>
        <end position="526"/>
    </location>
</feature>
<dbReference type="Gene3D" id="3.30.450.20">
    <property type="entry name" value="PAS domain"/>
    <property type="match status" value="2"/>
</dbReference>
<dbReference type="InterPro" id="IPR011598">
    <property type="entry name" value="bHLH_dom"/>
</dbReference>
<evidence type="ECO:0000256" key="5">
    <source>
        <dbReference type="ARBA" id="ARBA00023163"/>
    </source>
</evidence>
<evidence type="ECO:0000256" key="7">
    <source>
        <dbReference type="SAM" id="MobiDB-lite"/>
    </source>
</evidence>
<evidence type="ECO:0000256" key="1">
    <source>
        <dbReference type="ARBA" id="ARBA00004123"/>
    </source>
</evidence>
<dbReference type="InterPro" id="IPR001067">
    <property type="entry name" value="Nuc_translocat"/>
</dbReference>
<dbReference type="Proteomes" id="UP000677054">
    <property type="component" value="Unassembled WGS sequence"/>
</dbReference>
<dbReference type="GO" id="GO:0045944">
    <property type="term" value="P:positive regulation of transcription by RNA polymerase II"/>
    <property type="evidence" value="ECO:0007669"/>
    <property type="project" value="UniProtKB-ARBA"/>
</dbReference>
<dbReference type="InterPro" id="IPR035965">
    <property type="entry name" value="PAS-like_dom_sf"/>
</dbReference>
<keyword evidence="3" id="KW-0805">Transcription regulation</keyword>
<dbReference type="GO" id="GO:0005737">
    <property type="term" value="C:cytoplasm"/>
    <property type="evidence" value="ECO:0007669"/>
    <property type="project" value="InterPro"/>
</dbReference>
<proteinExistence type="predicted"/>
<dbReference type="EMBL" id="LR902746">
    <property type="protein sequence ID" value="CAD7251032.1"/>
    <property type="molecule type" value="Genomic_DNA"/>
</dbReference>
<comment type="subcellular location">
    <subcellularLocation>
        <location evidence="1">Nucleus</location>
    </subcellularLocation>
</comment>
<evidence type="ECO:0000313" key="10">
    <source>
        <dbReference type="EMBL" id="CAD7251032.1"/>
    </source>
</evidence>
<feature type="non-terminal residue" evidence="10">
    <location>
        <position position="632"/>
    </location>
</feature>
<feature type="domain" description="PAS" evidence="8">
    <location>
        <begin position="107"/>
        <end position="172"/>
    </location>
</feature>
<sequence length="632" mass="69715">MSLITDSESLSLSEDFYQDLKDTRYMKSMKTGGKKPTRQNHSEIEKRRRDKMNTYISELATLVPMCSAMSKKLDKLTVLRMAVQHIKTIRGSVHSLTEGRCKPSFLSHQELKQIILQIADGFVFVVGCDRGRILYVSASVTRLLGYSQSDFIGQSWFDILHPKDISKVKEQLSSSDLSPRERLIDSKTFLPVKADVPNENQLIGFCTGARRSFFCRMKCKNVGLPVKEEADTMTGTPRKKRCQGSGDKRFKVIHCTGYLKAWTPSKMEMDEDAEGDSESCNLSCLVAVGRLLPPILNGVKVPPSPPTSEGESIESTDASLPLASNFSFISRHAVDGKFVYVEPSMTLALGYLPQELLGTSMYEFCYPADITHLADAHKTALKQNDSFAVPVYRFRNKEGDYTHLQTTFKRFTNPWTKEVEFLIARHTLKLAPKISLTGKPFVWQMGSCCHFFWSSCSVDSNADSPGTPYQKAFGQETDMGLEGDEKRDMGPELKSQIRQQVMDEALEIPSESGSLLPLPFPTKLPTSGPSTSREKSLARGPSLATILSSNAASKNGESGVKNQTVLVNVAAAAASAAAQTLRPPQFNGTHSDRGAYSRRNDEAAMAVIMSLLEADAGLGGPVDFNGLPWPLP</sequence>
<dbReference type="SUPFAM" id="SSF47459">
    <property type="entry name" value="HLH, helix-loop-helix DNA-binding domain"/>
    <property type="match status" value="1"/>
</dbReference>
<keyword evidence="5" id="KW-0804">Transcription</keyword>
<dbReference type="AlphaFoldDB" id="A0A7R9ABP7"/>
<dbReference type="GO" id="GO:0003700">
    <property type="term" value="F:DNA-binding transcription factor activity"/>
    <property type="evidence" value="ECO:0007669"/>
    <property type="project" value="InterPro"/>
</dbReference>
<dbReference type="GO" id="GO:0003677">
    <property type="term" value="F:DNA binding"/>
    <property type="evidence" value="ECO:0007669"/>
    <property type="project" value="UniProtKB-KW"/>
</dbReference>
<keyword evidence="6" id="KW-0539">Nucleus</keyword>
<evidence type="ECO:0000256" key="6">
    <source>
        <dbReference type="ARBA" id="ARBA00023242"/>
    </source>
</evidence>
<keyword evidence="11" id="KW-1185">Reference proteome</keyword>
<dbReference type="CDD" id="cd00130">
    <property type="entry name" value="PAS"/>
    <property type="match status" value="2"/>
</dbReference>
<dbReference type="Pfam" id="PF14598">
    <property type="entry name" value="PAS_11"/>
    <property type="match status" value="1"/>
</dbReference>
<dbReference type="PRINTS" id="PR00785">
    <property type="entry name" value="NCTRNSLOCATR"/>
</dbReference>
<keyword evidence="2" id="KW-0677">Repeat</keyword>
<name>A0A7R9ABP7_9CRUS</name>
<dbReference type="CDD" id="cd19726">
    <property type="entry name" value="bHLH-PAS_cycle_like"/>
    <property type="match status" value="1"/>
</dbReference>
<dbReference type="InterPro" id="IPR036638">
    <property type="entry name" value="HLH_DNA-bd_sf"/>
</dbReference>
<accession>A0A7R9ABP7</accession>
<dbReference type="SMART" id="SM00091">
    <property type="entry name" value="PAS"/>
    <property type="match status" value="2"/>
</dbReference>
<dbReference type="NCBIfam" id="TIGR00229">
    <property type="entry name" value="sensory_box"/>
    <property type="match status" value="1"/>
</dbReference>
<evidence type="ECO:0000256" key="3">
    <source>
        <dbReference type="ARBA" id="ARBA00023015"/>
    </source>
</evidence>
<feature type="region of interest" description="Disordered" evidence="7">
    <location>
        <begin position="512"/>
        <end position="540"/>
    </location>
</feature>
<evidence type="ECO:0000256" key="4">
    <source>
        <dbReference type="ARBA" id="ARBA00023125"/>
    </source>
</evidence>
<protein>
    <recommendedName>
        <fullName evidence="12">Aryl hydrocarbon receptor nuclear translocator-like protein 1</fullName>
    </recommendedName>
</protein>
<evidence type="ECO:0000259" key="8">
    <source>
        <dbReference type="PROSITE" id="PS50112"/>
    </source>
</evidence>
<dbReference type="GO" id="GO:0005634">
    <property type="term" value="C:nucleus"/>
    <property type="evidence" value="ECO:0007669"/>
    <property type="project" value="UniProtKB-SubCell"/>
</dbReference>
<dbReference type="Pfam" id="PF00010">
    <property type="entry name" value="HLH"/>
    <property type="match status" value="1"/>
</dbReference>
<dbReference type="PROSITE" id="PS50888">
    <property type="entry name" value="BHLH"/>
    <property type="match status" value="1"/>
</dbReference>
<dbReference type="InterPro" id="IPR000014">
    <property type="entry name" value="PAS"/>
</dbReference>
<organism evidence="10">
    <name type="scientific">Darwinula stevensoni</name>
    <dbReference type="NCBI Taxonomy" id="69355"/>
    <lineage>
        <taxon>Eukaryota</taxon>
        <taxon>Metazoa</taxon>
        <taxon>Ecdysozoa</taxon>
        <taxon>Arthropoda</taxon>
        <taxon>Crustacea</taxon>
        <taxon>Oligostraca</taxon>
        <taxon>Ostracoda</taxon>
        <taxon>Podocopa</taxon>
        <taxon>Podocopida</taxon>
        <taxon>Darwinulocopina</taxon>
        <taxon>Darwinuloidea</taxon>
        <taxon>Darwinulidae</taxon>
        <taxon>Darwinula</taxon>
    </lineage>
</organism>
<dbReference type="Pfam" id="PF00989">
    <property type="entry name" value="PAS"/>
    <property type="match status" value="1"/>
</dbReference>
<dbReference type="InterPro" id="IPR013767">
    <property type="entry name" value="PAS_fold"/>
</dbReference>
<dbReference type="PROSITE" id="PS50112">
    <property type="entry name" value="PAS"/>
    <property type="match status" value="2"/>
</dbReference>
<evidence type="ECO:0000256" key="2">
    <source>
        <dbReference type="ARBA" id="ARBA00022737"/>
    </source>
</evidence>
<dbReference type="InterPro" id="IPR050933">
    <property type="entry name" value="Circadian_TF"/>
</dbReference>
<dbReference type="EMBL" id="CAJPEV010003229">
    <property type="protein sequence ID" value="CAG0899273.1"/>
    <property type="molecule type" value="Genomic_DNA"/>
</dbReference>
<dbReference type="GO" id="GO:0046983">
    <property type="term" value="F:protein dimerization activity"/>
    <property type="evidence" value="ECO:0007669"/>
    <property type="project" value="InterPro"/>
</dbReference>
<reference evidence="10" key="1">
    <citation type="submission" date="2020-11" db="EMBL/GenBank/DDBJ databases">
        <authorList>
            <person name="Tran Van P."/>
        </authorList>
    </citation>
    <scope>NUCLEOTIDE SEQUENCE</scope>
</reference>
<dbReference type="GO" id="GO:0005667">
    <property type="term" value="C:transcription regulator complex"/>
    <property type="evidence" value="ECO:0007669"/>
    <property type="project" value="InterPro"/>
</dbReference>
<evidence type="ECO:0000313" key="11">
    <source>
        <dbReference type="Proteomes" id="UP000677054"/>
    </source>
</evidence>
<evidence type="ECO:0008006" key="12">
    <source>
        <dbReference type="Google" id="ProtNLM"/>
    </source>
</evidence>
<dbReference type="OrthoDB" id="71302at2759"/>
<dbReference type="SMART" id="SM00353">
    <property type="entry name" value="HLH"/>
    <property type="match status" value="1"/>
</dbReference>
<gene>
    <name evidence="10" type="ORF">DSTB1V02_LOCUS10800</name>
</gene>
<evidence type="ECO:0000259" key="9">
    <source>
        <dbReference type="PROSITE" id="PS50888"/>
    </source>
</evidence>
<feature type="domain" description="PAS" evidence="8">
    <location>
        <begin position="335"/>
        <end position="384"/>
    </location>
</feature>
<feature type="domain" description="BHLH" evidence="9">
    <location>
        <begin position="36"/>
        <end position="89"/>
    </location>
</feature>
<keyword evidence="4" id="KW-0238">DNA-binding</keyword>
<dbReference type="Gene3D" id="4.10.280.10">
    <property type="entry name" value="Helix-loop-helix DNA-binding domain"/>
    <property type="match status" value="1"/>
</dbReference>